<feature type="transmembrane region" description="Helical" evidence="6">
    <location>
        <begin position="156"/>
        <end position="178"/>
    </location>
</feature>
<dbReference type="SUPFAM" id="SSF103473">
    <property type="entry name" value="MFS general substrate transporter"/>
    <property type="match status" value="1"/>
</dbReference>
<keyword evidence="4 6" id="KW-1133">Transmembrane helix</keyword>
<feature type="transmembrane region" description="Helical" evidence="6">
    <location>
        <begin position="297"/>
        <end position="318"/>
    </location>
</feature>
<dbReference type="PANTHER" id="PTHR43124:SF3">
    <property type="entry name" value="CHLORAMPHENICOL EFFLUX PUMP RV0191"/>
    <property type="match status" value="1"/>
</dbReference>
<dbReference type="Proteomes" id="UP000254889">
    <property type="component" value="Chromosome"/>
</dbReference>
<dbReference type="Pfam" id="PF07690">
    <property type="entry name" value="MFS_1"/>
    <property type="match status" value="1"/>
</dbReference>
<feature type="transmembrane region" description="Helical" evidence="6">
    <location>
        <begin position="95"/>
        <end position="116"/>
    </location>
</feature>
<dbReference type="PROSITE" id="PS50850">
    <property type="entry name" value="MFS"/>
    <property type="match status" value="1"/>
</dbReference>
<evidence type="ECO:0000256" key="3">
    <source>
        <dbReference type="ARBA" id="ARBA00022692"/>
    </source>
</evidence>
<evidence type="ECO:0000256" key="5">
    <source>
        <dbReference type="ARBA" id="ARBA00023136"/>
    </source>
</evidence>
<name>A0A345ZSH2_9HYPH</name>
<gene>
    <name evidence="8" type="ORF">DW352_04650</name>
</gene>
<dbReference type="InterPro" id="IPR036259">
    <property type="entry name" value="MFS_trans_sf"/>
</dbReference>
<feature type="domain" description="Major facilitator superfamily (MFS) profile" evidence="7">
    <location>
        <begin position="4"/>
        <end position="383"/>
    </location>
</feature>
<accession>A0A345ZSH2</accession>
<dbReference type="GO" id="GO:0005886">
    <property type="term" value="C:plasma membrane"/>
    <property type="evidence" value="ECO:0007669"/>
    <property type="project" value="UniProtKB-SubCell"/>
</dbReference>
<reference evidence="8 9" key="1">
    <citation type="submission" date="2018-07" db="EMBL/GenBank/DDBJ databases">
        <authorList>
            <person name="Quirk P.G."/>
            <person name="Krulwich T.A."/>
        </authorList>
    </citation>
    <scope>NUCLEOTIDE SEQUENCE [LARGE SCALE GENOMIC DNA]</scope>
    <source>
        <strain evidence="8 9">CC-BB4</strain>
    </source>
</reference>
<organism evidence="8 9">
    <name type="scientific">Pseudolabrys taiwanensis</name>
    <dbReference type="NCBI Taxonomy" id="331696"/>
    <lineage>
        <taxon>Bacteria</taxon>
        <taxon>Pseudomonadati</taxon>
        <taxon>Pseudomonadota</taxon>
        <taxon>Alphaproteobacteria</taxon>
        <taxon>Hyphomicrobiales</taxon>
        <taxon>Xanthobacteraceae</taxon>
        <taxon>Pseudolabrys</taxon>
    </lineage>
</organism>
<feature type="transmembrane region" description="Helical" evidence="6">
    <location>
        <begin position="330"/>
        <end position="348"/>
    </location>
</feature>
<comment type="subcellular location">
    <subcellularLocation>
        <location evidence="1">Cell membrane</location>
        <topology evidence="1">Multi-pass membrane protein</topology>
    </subcellularLocation>
</comment>
<dbReference type="Gene3D" id="1.20.1250.20">
    <property type="entry name" value="MFS general substrate transporter like domains"/>
    <property type="match status" value="1"/>
</dbReference>
<feature type="transmembrane region" description="Helical" evidence="6">
    <location>
        <begin position="70"/>
        <end position="89"/>
    </location>
</feature>
<dbReference type="AlphaFoldDB" id="A0A345ZSH2"/>
<feature type="transmembrane region" description="Helical" evidence="6">
    <location>
        <begin position="271"/>
        <end position="291"/>
    </location>
</feature>
<sequence>MNRVLNLIALIGFASSLFTRTADPIIPQIAAGLHVEPATAALLSTAYALPYALVQPVLGVLADMFSKARLMLICLAVLALASLVCALSTSFEMLIAARVVAGLASGGTVPIALAFVGDLVPVAGRQLAISRVLFALMTGNLLGAFGAGALADLFDWRAVFIVMAGLGFATLAVAVPGLRGVGKAGGKFDLSSIGPNYRTIFSHPLAKICFGAVLLEGAFMYGVFPHMAELLHQAGETRASIAGLVIGGFGIGGAAYAFIVRWLLSRVGETWMMRSGGMAMGACLVVIALRLPWPFEFANFMALGLAFYVLHAVIQVYASELAPAARGSALALHSFFFFLGQAAGPAIYNVGFAFAGVGPSLIVGAVILAVTGLVCAAKLRRPPIV</sequence>
<keyword evidence="2" id="KW-1003">Cell membrane</keyword>
<evidence type="ECO:0000313" key="8">
    <source>
        <dbReference type="EMBL" id="AXK79869.1"/>
    </source>
</evidence>
<feature type="transmembrane region" description="Helical" evidence="6">
    <location>
        <begin position="199"/>
        <end position="221"/>
    </location>
</feature>
<evidence type="ECO:0000256" key="6">
    <source>
        <dbReference type="SAM" id="Phobius"/>
    </source>
</evidence>
<evidence type="ECO:0000313" key="9">
    <source>
        <dbReference type="Proteomes" id="UP000254889"/>
    </source>
</evidence>
<proteinExistence type="predicted"/>
<protein>
    <submittedName>
        <fullName evidence="8">MFS transporter</fullName>
    </submittedName>
</protein>
<feature type="transmembrane region" description="Helical" evidence="6">
    <location>
        <begin position="38"/>
        <end position="58"/>
    </location>
</feature>
<keyword evidence="9" id="KW-1185">Reference proteome</keyword>
<dbReference type="InterPro" id="IPR050189">
    <property type="entry name" value="MFS_Efflux_Transporters"/>
</dbReference>
<dbReference type="PANTHER" id="PTHR43124">
    <property type="entry name" value="PURINE EFFLUX PUMP PBUE"/>
    <property type="match status" value="1"/>
</dbReference>
<dbReference type="RefSeq" id="WP_115688969.1">
    <property type="nucleotide sequence ID" value="NZ_CP031417.1"/>
</dbReference>
<dbReference type="InterPro" id="IPR020846">
    <property type="entry name" value="MFS_dom"/>
</dbReference>
<dbReference type="KEGG" id="ptaw:DW352_04650"/>
<evidence type="ECO:0000256" key="2">
    <source>
        <dbReference type="ARBA" id="ARBA00022475"/>
    </source>
</evidence>
<dbReference type="GO" id="GO:0022857">
    <property type="term" value="F:transmembrane transporter activity"/>
    <property type="evidence" value="ECO:0007669"/>
    <property type="project" value="InterPro"/>
</dbReference>
<keyword evidence="3 6" id="KW-0812">Transmembrane</keyword>
<dbReference type="OrthoDB" id="7930524at2"/>
<dbReference type="CDD" id="cd17324">
    <property type="entry name" value="MFS_NepI_like"/>
    <property type="match status" value="1"/>
</dbReference>
<keyword evidence="5 6" id="KW-0472">Membrane</keyword>
<feature type="transmembrane region" description="Helical" evidence="6">
    <location>
        <begin position="354"/>
        <end position="377"/>
    </location>
</feature>
<evidence type="ECO:0000259" key="7">
    <source>
        <dbReference type="PROSITE" id="PS50850"/>
    </source>
</evidence>
<dbReference type="EMBL" id="CP031417">
    <property type="protein sequence ID" value="AXK79869.1"/>
    <property type="molecule type" value="Genomic_DNA"/>
</dbReference>
<feature type="transmembrane region" description="Helical" evidence="6">
    <location>
        <begin position="128"/>
        <end position="150"/>
    </location>
</feature>
<feature type="transmembrane region" description="Helical" evidence="6">
    <location>
        <begin position="241"/>
        <end position="264"/>
    </location>
</feature>
<evidence type="ECO:0000256" key="4">
    <source>
        <dbReference type="ARBA" id="ARBA00022989"/>
    </source>
</evidence>
<dbReference type="InterPro" id="IPR011701">
    <property type="entry name" value="MFS"/>
</dbReference>
<evidence type="ECO:0000256" key="1">
    <source>
        <dbReference type="ARBA" id="ARBA00004651"/>
    </source>
</evidence>